<dbReference type="InterPro" id="IPR000742">
    <property type="entry name" value="EGF"/>
</dbReference>
<evidence type="ECO:0000256" key="11">
    <source>
        <dbReference type="SAM" id="MobiDB-lite"/>
    </source>
</evidence>
<evidence type="ECO:0000313" key="15">
    <source>
        <dbReference type="EMBL" id="KAK6306710.1"/>
    </source>
</evidence>
<feature type="region of interest" description="Disordered" evidence="11">
    <location>
        <begin position="701"/>
        <end position="730"/>
    </location>
</feature>
<dbReference type="PROSITE" id="PS00615">
    <property type="entry name" value="C_TYPE_LECTIN_1"/>
    <property type="match status" value="1"/>
</dbReference>
<feature type="domain" description="Sushi" evidence="14">
    <location>
        <begin position="616"/>
        <end position="676"/>
    </location>
</feature>
<comment type="caution">
    <text evidence="15">The sequence shown here is derived from an EMBL/GenBank/DDBJ whole genome shotgun (WGS) entry which is preliminary data.</text>
</comment>
<feature type="region of interest" description="Disordered" evidence="11">
    <location>
        <begin position="151"/>
        <end position="222"/>
    </location>
</feature>
<dbReference type="GO" id="GO:0005615">
    <property type="term" value="C:extracellular space"/>
    <property type="evidence" value="ECO:0007669"/>
    <property type="project" value="TreeGrafter"/>
</dbReference>
<organism evidence="15 16">
    <name type="scientific">Coregonus suidteri</name>
    <dbReference type="NCBI Taxonomy" id="861788"/>
    <lineage>
        <taxon>Eukaryota</taxon>
        <taxon>Metazoa</taxon>
        <taxon>Chordata</taxon>
        <taxon>Craniata</taxon>
        <taxon>Vertebrata</taxon>
        <taxon>Euteleostomi</taxon>
        <taxon>Actinopterygii</taxon>
        <taxon>Neopterygii</taxon>
        <taxon>Teleostei</taxon>
        <taxon>Protacanthopterygii</taxon>
        <taxon>Salmoniformes</taxon>
        <taxon>Salmonidae</taxon>
        <taxon>Coregoninae</taxon>
        <taxon>Coregonus</taxon>
    </lineage>
</organism>
<dbReference type="GO" id="GO:0072534">
    <property type="term" value="C:perineuronal net"/>
    <property type="evidence" value="ECO:0007669"/>
    <property type="project" value="TreeGrafter"/>
</dbReference>
<dbReference type="InterPro" id="IPR001881">
    <property type="entry name" value="EGF-like_Ca-bd_dom"/>
</dbReference>
<feature type="disulfide bond" evidence="9">
    <location>
        <begin position="475"/>
        <end position="484"/>
    </location>
</feature>
<dbReference type="Pfam" id="PF00008">
    <property type="entry name" value="EGF"/>
    <property type="match status" value="1"/>
</dbReference>
<evidence type="ECO:0000256" key="2">
    <source>
        <dbReference type="ARBA" id="ARBA00022525"/>
    </source>
</evidence>
<dbReference type="CDD" id="cd00033">
    <property type="entry name" value="CCP"/>
    <property type="match status" value="1"/>
</dbReference>
<reference evidence="15 16" key="1">
    <citation type="submission" date="2021-04" db="EMBL/GenBank/DDBJ databases">
        <authorList>
            <person name="De Guttry C."/>
            <person name="Zahm M."/>
            <person name="Klopp C."/>
            <person name="Cabau C."/>
            <person name="Louis A."/>
            <person name="Berthelot C."/>
            <person name="Parey E."/>
            <person name="Roest Crollius H."/>
            <person name="Montfort J."/>
            <person name="Robinson-Rechavi M."/>
            <person name="Bucao C."/>
            <person name="Bouchez O."/>
            <person name="Gislard M."/>
            <person name="Lluch J."/>
            <person name="Milhes M."/>
            <person name="Lampietro C."/>
            <person name="Lopez Roques C."/>
            <person name="Donnadieu C."/>
            <person name="Braasch I."/>
            <person name="Desvignes T."/>
            <person name="Postlethwait J."/>
            <person name="Bobe J."/>
            <person name="Wedekind C."/>
            <person name="Guiguen Y."/>
        </authorList>
    </citation>
    <scope>NUCLEOTIDE SEQUENCE [LARGE SCALE GENOMIC DNA]</scope>
    <source>
        <strain evidence="15">Cs_M1</strain>
        <tissue evidence="15">Blood</tissue>
    </source>
</reference>
<keyword evidence="2" id="KW-0964">Secreted</keyword>
<dbReference type="Pfam" id="PF00059">
    <property type="entry name" value="Lectin_C"/>
    <property type="match status" value="1"/>
</dbReference>
<evidence type="ECO:0000256" key="1">
    <source>
        <dbReference type="ARBA" id="ARBA00004498"/>
    </source>
</evidence>
<comment type="subcellular location">
    <subcellularLocation>
        <location evidence="1">Secreted</location>
        <location evidence="1">Extracellular space</location>
        <location evidence="1">Extracellular matrix</location>
    </subcellularLocation>
</comment>
<feature type="compositionally biased region" description="Low complexity" evidence="11">
    <location>
        <begin position="160"/>
        <end position="172"/>
    </location>
</feature>
<feature type="disulfide bond" evidence="10">
    <location>
        <begin position="618"/>
        <end position="661"/>
    </location>
</feature>
<evidence type="ECO:0000256" key="3">
    <source>
        <dbReference type="ARBA" id="ARBA00022530"/>
    </source>
</evidence>
<dbReference type="PANTHER" id="PTHR22804">
    <property type="entry name" value="AGGRECAN/VERSICAN PROTEOGLYCAN"/>
    <property type="match status" value="1"/>
</dbReference>
<keyword evidence="4 9" id="KW-0245">EGF-like domain</keyword>
<feature type="disulfide bond" evidence="9">
    <location>
        <begin position="437"/>
        <end position="446"/>
    </location>
</feature>
<dbReference type="SMART" id="SM00032">
    <property type="entry name" value="CCP"/>
    <property type="match status" value="1"/>
</dbReference>
<keyword evidence="10" id="KW-0768">Sushi</keyword>
<dbReference type="GO" id="GO:0002052">
    <property type="term" value="P:positive regulation of neuroblast proliferation"/>
    <property type="evidence" value="ECO:0007669"/>
    <property type="project" value="TreeGrafter"/>
</dbReference>
<dbReference type="CDD" id="cd03588">
    <property type="entry name" value="CLECT_CSPGs"/>
    <property type="match status" value="1"/>
</dbReference>
<dbReference type="InterPro" id="IPR001304">
    <property type="entry name" value="C-type_lectin-like"/>
</dbReference>
<feature type="region of interest" description="Disordered" evidence="11">
    <location>
        <begin position="1"/>
        <end position="80"/>
    </location>
</feature>
<dbReference type="InterPro" id="IPR033987">
    <property type="entry name" value="CSPG_CTLD"/>
</dbReference>
<dbReference type="PROSITE" id="PS50026">
    <property type="entry name" value="EGF_3"/>
    <property type="match status" value="2"/>
</dbReference>
<dbReference type="Gene3D" id="3.10.100.10">
    <property type="entry name" value="Mannose-Binding Protein A, subunit A"/>
    <property type="match status" value="1"/>
</dbReference>
<feature type="compositionally biased region" description="Polar residues" evidence="11">
    <location>
        <begin position="335"/>
        <end position="355"/>
    </location>
</feature>
<dbReference type="PROSITE" id="PS50041">
    <property type="entry name" value="C_TYPE_LECTIN_2"/>
    <property type="match status" value="1"/>
</dbReference>
<dbReference type="GO" id="GO:0007417">
    <property type="term" value="P:central nervous system development"/>
    <property type="evidence" value="ECO:0007669"/>
    <property type="project" value="TreeGrafter"/>
</dbReference>
<dbReference type="InterPro" id="IPR018378">
    <property type="entry name" value="C-type_lectin_CS"/>
</dbReference>
<dbReference type="PROSITE" id="PS50923">
    <property type="entry name" value="SUSHI"/>
    <property type="match status" value="1"/>
</dbReference>
<dbReference type="SMART" id="SM00034">
    <property type="entry name" value="CLECT"/>
    <property type="match status" value="1"/>
</dbReference>
<protein>
    <submittedName>
        <fullName evidence="15">Uncharacterized protein</fullName>
    </submittedName>
</protein>
<proteinExistence type="predicted"/>
<dbReference type="GO" id="GO:0010001">
    <property type="term" value="P:glial cell differentiation"/>
    <property type="evidence" value="ECO:0007669"/>
    <property type="project" value="TreeGrafter"/>
</dbReference>
<feature type="domain" description="EGF-like" evidence="12">
    <location>
        <begin position="449"/>
        <end position="485"/>
    </location>
</feature>
<keyword evidence="5" id="KW-0732">Signal</keyword>
<feature type="compositionally biased region" description="Polar residues" evidence="11">
    <location>
        <begin position="14"/>
        <end position="61"/>
    </location>
</feature>
<keyword evidence="7 9" id="KW-1015">Disulfide bond</keyword>
<dbReference type="EMBL" id="JAGTTL010000021">
    <property type="protein sequence ID" value="KAK6306710.1"/>
    <property type="molecule type" value="Genomic_DNA"/>
</dbReference>
<dbReference type="InterPro" id="IPR035976">
    <property type="entry name" value="Sushi/SCR/CCP_sf"/>
</dbReference>
<feature type="region of interest" description="Disordered" evidence="11">
    <location>
        <begin position="335"/>
        <end position="362"/>
    </location>
</feature>
<dbReference type="PANTHER" id="PTHR22804:SF6">
    <property type="entry name" value="VERSICAN CORE PROTEIN"/>
    <property type="match status" value="1"/>
</dbReference>
<keyword evidence="16" id="KW-1185">Reference proteome</keyword>
<feature type="domain" description="C-type lectin" evidence="13">
    <location>
        <begin position="498"/>
        <end position="612"/>
    </location>
</feature>
<gene>
    <name evidence="15" type="ORF">J4Q44_G00236350</name>
</gene>
<dbReference type="FunFam" id="2.10.25.10:FF:000004">
    <property type="entry name" value="Neurogenic locus notch 1"/>
    <property type="match status" value="1"/>
</dbReference>
<dbReference type="GO" id="GO:0005509">
    <property type="term" value="F:calcium ion binding"/>
    <property type="evidence" value="ECO:0007669"/>
    <property type="project" value="InterPro"/>
</dbReference>
<dbReference type="Proteomes" id="UP001356427">
    <property type="component" value="Unassembled WGS sequence"/>
</dbReference>
<dbReference type="PROSITE" id="PS01186">
    <property type="entry name" value="EGF_2"/>
    <property type="match status" value="1"/>
</dbReference>
<dbReference type="SUPFAM" id="SSF57196">
    <property type="entry name" value="EGF/Laminin"/>
    <property type="match status" value="1"/>
</dbReference>
<comment type="caution">
    <text evidence="9">Lacks conserved residue(s) required for the propagation of feature annotation.</text>
</comment>
<dbReference type="InterPro" id="IPR016187">
    <property type="entry name" value="CTDL_fold"/>
</dbReference>
<dbReference type="Gene3D" id="2.10.70.10">
    <property type="entry name" value="Complement Module, domain 1"/>
    <property type="match status" value="1"/>
</dbReference>
<name>A0AAN8QKS5_9TELE</name>
<dbReference type="FunFam" id="3.10.100.10:FF:000003">
    <property type="entry name" value="Versican core protein"/>
    <property type="match status" value="1"/>
</dbReference>
<dbReference type="AlphaFoldDB" id="A0AAN8QKS5"/>
<feature type="disulfide bond" evidence="10">
    <location>
        <begin position="647"/>
        <end position="674"/>
    </location>
</feature>
<dbReference type="SUPFAM" id="SSF56436">
    <property type="entry name" value="C-type lectin-like"/>
    <property type="match status" value="1"/>
</dbReference>
<evidence type="ECO:0000256" key="5">
    <source>
        <dbReference type="ARBA" id="ARBA00022729"/>
    </source>
</evidence>
<feature type="compositionally biased region" description="Basic and acidic residues" evidence="11">
    <location>
        <begin position="701"/>
        <end position="710"/>
    </location>
</feature>
<evidence type="ECO:0000256" key="7">
    <source>
        <dbReference type="ARBA" id="ARBA00023157"/>
    </source>
</evidence>
<feature type="compositionally biased region" description="Basic and acidic residues" evidence="11">
    <location>
        <begin position="258"/>
        <end position="269"/>
    </location>
</feature>
<dbReference type="InterPro" id="IPR050691">
    <property type="entry name" value="Hyaluronan_bind_Proteoglycan"/>
</dbReference>
<sequence>MPTTSPMLPEEDSSQSVETITTPAQSSESTFVSTASPVKTDAVLSTSEEVEASSQVPTTEDASPIAEGSSKQEAEVEETAIPTIVFPLTEKVLVTKVYSTPSATTDIDEVVEYESITEPLQVESKPSLVETKPSLIETITKPEVEATMLSTVPTQTQKIESASSSSESSSSSRSEEESLTQSVLASSSSESSSGSSSETKVTIASTVKPESDTTEETTPSLSVIQTELVATVTGSPSLMLPRAEIESAGSESSPKGKTGSEKPEIDRETTPSSAEIQTLFLPGVTSPPSLKSPDTGAESVSVKSSHEKHEAVGQIEEVVTPATKMPMWEMPEYTTVSPAETQSQAESVSMIQSTPSSVSEEEESLDYDNVSGPTLVEGEPPIKVVETITSAETGLDLGHTTVGETVEIAAGIHSCAENICLNGGSCYRSGSLQSCGCAPGYSGDRCETDIDECQSNPCRNGGTCIDGLNSLTCVCLPSYAGLYCEEDTETCDYGWHKFQGHCYKYIPQRRNWDTAEKDCRVQGAHLTSILSHDEQQFVNRLGQDYQWIGLNDKMYENDFRWTDSIPMQYENWRPNQPDSFFSSGEDCVVMIWHEDGQWNDVPCNYHLTFTCKKGTVACSQPPLVLNAQTFGRKRSRYEINALVRYQCKDGFIQRHVPTIRCRGDGRWDIPKIACMSPSNFQRTFSRRHQSYSLFSSNNYKRRSDEAEARHSPRHQGRRARRSVNRRNRRR</sequence>
<evidence type="ECO:0000313" key="16">
    <source>
        <dbReference type="Proteomes" id="UP001356427"/>
    </source>
</evidence>
<evidence type="ECO:0000259" key="14">
    <source>
        <dbReference type="PROSITE" id="PS50923"/>
    </source>
</evidence>
<dbReference type="PROSITE" id="PS00022">
    <property type="entry name" value="EGF_1"/>
    <property type="match status" value="2"/>
</dbReference>
<evidence type="ECO:0000256" key="10">
    <source>
        <dbReference type="PROSITE-ProRule" id="PRU00302"/>
    </source>
</evidence>
<keyword evidence="6" id="KW-0677">Repeat</keyword>
<dbReference type="CDD" id="cd00054">
    <property type="entry name" value="EGF_CA"/>
    <property type="match status" value="2"/>
</dbReference>
<dbReference type="FunFam" id="2.10.70.10:FF:000003">
    <property type="entry name" value="Versican core protein"/>
    <property type="match status" value="1"/>
</dbReference>
<dbReference type="GO" id="GO:0045202">
    <property type="term" value="C:synapse"/>
    <property type="evidence" value="ECO:0007669"/>
    <property type="project" value="TreeGrafter"/>
</dbReference>
<evidence type="ECO:0000259" key="13">
    <source>
        <dbReference type="PROSITE" id="PS50041"/>
    </source>
</evidence>
<accession>A0AAN8QKS5</accession>
<keyword evidence="3" id="KW-0272">Extracellular matrix</keyword>
<evidence type="ECO:0000256" key="6">
    <source>
        <dbReference type="ARBA" id="ARBA00022737"/>
    </source>
</evidence>
<keyword evidence="8" id="KW-0325">Glycoprotein</keyword>
<feature type="compositionally biased region" description="Basic residues" evidence="11">
    <location>
        <begin position="711"/>
        <end position="730"/>
    </location>
</feature>
<dbReference type="InterPro" id="IPR000436">
    <property type="entry name" value="Sushi_SCR_CCP_dom"/>
</dbReference>
<dbReference type="SMART" id="SM00181">
    <property type="entry name" value="EGF"/>
    <property type="match status" value="2"/>
</dbReference>
<dbReference type="Pfam" id="PF00084">
    <property type="entry name" value="Sushi"/>
    <property type="match status" value="1"/>
</dbReference>
<evidence type="ECO:0000256" key="4">
    <source>
        <dbReference type="ARBA" id="ARBA00022536"/>
    </source>
</evidence>
<dbReference type="SUPFAM" id="SSF57535">
    <property type="entry name" value="Complement control module/SCR domain"/>
    <property type="match status" value="1"/>
</dbReference>
<evidence type="ECO:0000256" key="9">
    <source>
        <dbReference type="PROSITE-ProRule" id="PRU00076"/>
    </source>
</evidence>
<dbReference type="GO" id="GO:0001501">
    <property type="term" value="P:skeletal system development"/>
    <property type="evidence" value="ECO:0007669"/>
    <property type="project" value="TreeGrafter"/>
</dbReference>
<dbReference type="InterPro" id="IPR016186">
    <property type="entry name" value="C-type_lectin-like/link_sf"/>
</dbReference>
<evidence type="ECO:0000259" key="12">
    <source>
        <dbReference type="PROSITE" id="PS50026"/>
    </source>
</evidence>
<feature type="compositionally biased region" description="Low complexity" evidence="11">
    <location>
        <begin position="186"/>
        <end position="198"/>
    </location>
</feature>
<dbReference type="SMART" id="SM00179">
    <property type="entry name" value="EGF_CA"/>
    <property type="match status" value="1"/>
</dbReference>
<evidence type="ECO:0000256" key="8">
    <source>
        <dbReference type="ARBA" id="ARBA00023180"/>
    </source>
</evidence>
<feature type="region of interest" description="Disordered" evidence="11">
    <location>
        <begin position="245"/>
        <end position="322"/>
    </location>
</feature>
<dbReference type="Gene3D" id="2.10.25.10">
    <property type="entry name" value="Laminin"/>
    <property type="match status" value="2"/>
</dbReference>
<feature type="domain" description="EGF-like" evidence="12">
    <location>
        <begin position="411"/>
        <end position="447"/>
    </location>
</feature>